<dbReference type="InterPro" id="IPR036388">
    <property type="entry name" value="WH-like_DNA-bd_sf"/>
</dbReference>
<gene>
    <name evidence="1" type="ORF">FXF68_06825</name>
</gene>
<dbReference type="InterPro" id="IPR036390">
    <property type="entry name" value="WH_DNA-bd_sf"/>
</dbReference>
<dbReference type="SUPFAM" id="SSF46785">
    <property type="entry name" value="Winged helix' DNA-binding domain"/>
    <property type="match status" value="1"/>
</dbReference>
<dbReference type="Gene3D" id="1.10.10.10">
    <property type="entry name" value="Winged helix-like DNA-binding domain superfamily/Winged helix DNA-binding domain"/>
    <property type="match status" value="1"/>
</dbReference>
<dbReference type="PANTHER" id="PTHR43132:SF6">
    <property type="entry name" value="HTH-TYPE TRANSCRIPTIONAL REPRESSOR CZRA"/>
    <property type="match status" value="1"/>
</dbReference>
<dbReference type="Pfam" id="PF12840">
    <property type="entry name" value="HTH_20"/>
    <property type="match status" value="1"/>
</dbReference>
<dbReference type="CDD" id="cd00090">
    <property type="entry name" value="HTH_ARSR"/>
    <property type="match status" value="1"/>
</dbReference>
<sequence length="340" mass="37055">MTRPSVRRCFEEFKSRRGAGSVIRVELDAGGVAGIRFVVSPLKAAQELAFKFGRYPYLLPQAWRRRAAAALAEPGLPLLNALIAKAATGYFPDFINPVPVCFEEDVDDQLHRVTTTPADRIGYEAAIIFGGHPWCLRGDVSRAPVMAQATQGGESRLAQSLAEELKVFWTRALAAQWSRIREQIHADIALRGAQTARDGLAAMVTGLAPSLRWRGGGLDLAATADGGRTRADGLLLTPALFRGTVTFAIDPPDAVQPRLPMITYPIADTTPAKAHTRPPRLGATRAQLLQELTAPASTTELAKRLNLSPGTVSYHLQALHRDGMIQRARQAQRVLYQRII</sequence>
<dbReference type="InterPro" id="IPR051011">
    <property type="entry name" value="Metal_resp_trans_reg"/>
</dbReference>
<dbReference type="Proteomes" id="UP000323505">
    <property type="component" value="Unassembled WGS sequence"/>
</dbReference>
<accession>A0A5D3FZG8</accession>
<dbReference type="PANTHER" id="PTHR43132">
    <property type="entry name" value="ARSENICAL RESISTANCE OPERON REPRESSOR ARSR-RELATED"/>
    <property type="match status" value="1"/>
</dbReference>
<dbReference type="InterPro" id="IPR011991">
    <property type="entry name" value="ArsR-like_HTH"/>
</dbReference>
<proteinExistence type="predicted"/>
<reference evidence="1 2" key="1">
    <citation type="submission" date="2019-08" db="EMBL/GenBank/DDBJ databases">
        <title>Actinomadura sp. nov. CYP1-5 isolated from mountain soil.</title>
        <authorList>
            <person name="Songsumanus A."/>
            <person name="Kuncharoen N."/>
            <person name="Kudo T."/>
            <person name="Yuki M."/>
            <person name="Igarashi Y."/>
            <person name="Tanasupawat S."/>
        </authorList>
    </citation>
    <scope>NUCLEOTIDE SEQUENCE [LARGE SCALE GENOMIC DNA]</scope>
    <source>
        <strain evidence="1 2">CYP1-5</strain>
    </source>
</reference>
<name>A0A5D3FZG8_9ACTN</name>
<keyword evidence="2" id="KW-1185">Reference proteome</keyword>
<evidence type="ECO:0000313" key="2">
    <source>
        <dbReference type="Proteomes" id="UP000323505"/>
    </source>
</evidence>
<comment type="caution">
    <text evidence="1">The sequence shown here is derived from an EMBL/GenBank/DDBJ whole genome shotgun (WGS) entry which is preliminary data.</text>
</comment>
<dbReference type="AlphaFoldDB" id="A0A5D3FZG8"/>
<evidence type="ECO:0000313" key="1">
    <source>
        <dbReference type="EMBL" id="TYK53408.1"/>
    </source>
</evidence>
<organism evidence="1 2">
    <name type="scientific">Actinomadura decatromicini</name>
    <dbReference type="NCBI Taxonomy" id="2604572"/>
    <lineage>
        <taxon>Bacteria</taxon>
        <taxon>Bacillati</taxon>
        <taxon>Actinomycetota</taxon>
        <taxon>Actinomycetes</taxon>
        <taxon>Streptosporangiales</taxon>
        <taxon>Thermomonosporaceae</taxon>
        <taxon>Actinomadura</taxon>
    </lineage>
</organism>
<protein>
    <submittedName>
        <fullName evidence="1">Winged helix-turn-helix transcriptional regulator</fullName>
    </submittedName>
</protein>
<dbReference type="EMBL" id="VSRQ01000001">
    <property type="protein sequence ID" value="TYK53408.1"/>
    <property type="molecule type" value="Genomic_DNA"/>
</dbReference>